<evidence type="ECO:0000313" key="7">
    <source>
        <dbReference type="EMBL" id="MBN3281284.1"/>
    </source>
</evidence>
<sequence length="236" mass="26544">MHCMLRKAKSDNTTSIFINLCAALALLNLSFLLNEWLANMNNKGLCSFIAGTMHYTLLCTFTWFGIEAFHLYLLMIKAFNIEIKHYLRKLAVVGWGLPLLVVMVIGSLGKYGKYSISTKDGKSVYMCWLIDPLAQYITNIGYYAVLFVFNLVIFAAVAVRIIRLRKAGPDSQKGAVKKNACILFGLSFLLGITWGVMFFSFGPLQEPSFYIFCILNSLQGTNMENVLPLPFKDCKP</sequence>
<proteinExistence type="predicted"/>
<name>A0ABS2Y529_POLSP</name>
<comment type="caution">
    <text evidence="7">The sequence shown here is derived from an EMBL/GenBank/DDBJ whole genome shotgun (WGS) entry which is preliminary data.</text>
</comment>
<feature type="transmembrane region" description="Helical" evidence="5">
    <location>
        <begin position="12"/>
        <end position="33"/>
    </location>
</feature>
<keyword evidence="3 5" id="KW-1133">Transmembrane helix</keyword>
<feature type="transmembrane region" description="Helical" evidence="5">
    <location>
        <begin position="53"/>
        <end position="74"/>
    </location>
</feature>
<evidence type="ECO:0000313" key="8">
    <source>
        <dbReference type="Proteomes" id="UP001166093"/>
    </source>
</evidence>
<evidence type="ECO:0000256" key="2">
    <source>
        <dbReference type="ARBA" id="ARBA00022692"/>
    </source>
</evidence>
<feature type="domain" description="G-protein coupled receptors family 2 profile 2" evidence="6">
    <location>
        <begin position="1"/>
        <end position="220"/>
    </location>
</feature>
<keyword evidence="2 5" id="KW-0812">Transmembrane</keyword>
<dbReference type="Proteomes" id="UP001166093">
    <property type="component" value="Unassembled WGS sequence"/>
</dbReference>
<dbReference type="Pfam" id="PF00002">
    <property type="entry name" value="7tm_2"/>
    <property type="match status" value="1"/>
</dbReference>
<gene>
    <name evidence="7" type="primary">Adgrg2_0</name>
    <name evidence="7" type="ORF">GTO93_0002365</name>
</gene>
<dbReference type="PANTHER" id="PTHR12011:SF474">
    <property type="entry name" value="ADHESION G PROTEIN-COUPLED RECEPTOR G11-RELATED"/>
    <property type="match status" value="1"/>
</dbReference>
<dbReference type="InterPro" id="IPR000832">
    <property type="entry name" value="GPCR_2_secretin-like"/>
</dbReference>
<evidence type="ECO:0000256" key="4">
    <source>
        <dbReference type="ARBA" id="ARBA00023136"/>
    </source>
</evidence>
<feature type="non-terminal residue" evidence="7">
    <location>
        <position position="1"/>
    </location>
</feature>
<accession>A0ABS2Y529</accession>
<dbReference type="InterPro" id="IPR017981">
    <property type="entry name" value="GPCR_2-like_7TM"/>
</dbReference>
<reference evidence="7" key="1">
    <citation type="journal article" date="2021" name="Cell">
        <title>Tracing the genetic footprints of vertebrate landing in non-teleost ray-finned fishes.</title>
        <authorList>
            <person name="Bi X."/>
            <person name="Wang K."/>
            <person name="Yang L."/>
            <person name="Pan H."/>
            <person name="Jiang H."/>
            <person name="Wei Q."/>
            <person name="Fang M."/>
            <person name="Yu H."/>
            <person name="Zhu C."/>
            <person name="Cai Y."/>
            <person name="He Y."/>
            <person name="Gan X."/>
            <person name="Zeng H."/>
            <person name="Yu D."/>
            <person name="Zhu Y."/>
            <person name="Jiang H."/>
            <person name="Qiu Q."/>
            <person name="Yang H."/>
            <person name="Zhang Y.E."/>
            <person name="Wang W."/>
            <person name="Zhu M."/>
            <person name="He S."/>
            <person name="Zhang G."/>
        </authorList>
    </citation>
    <scope>NUCLEOTIDE SEQUENCE</scope>
    <source>
        <strain evidence="7">Pddl_001</strain>
    </source>
</reference>
<protein>
    <submittedName>
        <fullName evidence="7">AGRG2 protein</fullName>
    </submittedName>
</protein>
<feature type="transmembrane region" description="Helical" evidence="5">
    <location>
        <begin position="86"/>
        <end position="108"/>
    </location>
</feature>
<dbReference type="EMBL" id="JAAWVQ010107510">
    <property type="protein sequence ID" value="MBN3281284.1"/>
    <property type="molecule type" value="Genomic_DNA"/>
</dbReference>
<organism evidence="7 8">
    <name type="scientific">Polyodon spathula</name>
    <name type="common">North American paddlefish</name>
    <name type="synonym">Squalus spathula</name>
    <dbReference type="NCBI Taxonomy" id="7913"/>
    <lineage>
        <taxon>Eukaryota</taxon>
        <taxon>Metazoa</taxon>
        <taxon>Chordata</taxon>
        <taxon>Craniata</taxon>
        <taxon>Vertebrata</taxon>
        <taxon>Euteleostomi</taxon>
        <taxon>Actinopterygii</taxon>
        <taxon>Chondrostei</taxon>
        <taxon>Acipenseriformes</taxon>
        <taxon>Polyodontidae</taxon>
        <taxon>Polyodon</taxon>
    </lineage>
</organism>
<feature type="transmembrane region" description="Helical" evidence="5">
    <location>
        <begin position="180"/>
        <end position="201"/>
    </location>
</feature>
<dbReference type="Gene3D" id="1.20.1070.10">
    <property type="entry name" value="Rhodopsin 7-helix transmembrane proteins"/>
    <property type="match status" value="1"/>
</dbReference>
<evidence type="ECO:0000259" key="6">
    <source>
        <dbReference type="PROSITE" id="PS50261"/>
    </source>
</evidence>
<comment type="subcellular location">
    <subcellularLocation>
        <location evidence="1">Membrane</location>
        <topology evidence="1">Multi-pass membrane protein</topology>
    </subcellularLocation>
</comment>
<evidence type="ECO:0000256" key="1">
    <source>
        <dbReference type="ARBA" id="ARBA00004141"/>
    </source>
</evidence>
<evidence type="ECO:0000256" key="5">
    <source>
        <dbReference type="SAM" id="Phobius"/>
    </source>
</evidence>
<feature type="transmembrane region" description="Helical" evidence="5">
    <location>
        <begin position="140"/>
        <end position="159"/>
    </location>
</feature>
<dbReference type="PANTHER" id="PTHR12011">
    <property type="entry name" value="ADHESION G-PROTEIN COUPLED RECEPTOR"/>
    <property type="match status" value="1"/>
</dbReference>
<keyword evidence="4 5" id="KW-0472">Membrane</keyword>
<keyword evidence="8" id="KW-1185">Reference proteome</keyword>
<evidence type="ECO:0000256" key="3">
    <source>
        <dbReference type="ARBA" id="ARBA00022989"/>
    </source>
</evidence>
<dbReference type="PROSITE" id="PS50261">
    <property type="entry name" value="G_PROTEIN_RECEP_F2_4"/>
    <property type="match status" value="1"/>
</dbReference>
<feature type="non-terminal residue" evidence="7">
    <location>
        <position position="236"/>
    </location>
</feature>